<dbReference type="STRING" id="270351.Maq22A_c23060"/>
<accession>A0A0C6FKE7</accession>
<reference evidence="2" key="2">
    <citation type="submission" date="2015-01" db="EMBL/GenBank/DDBJ databases">
        <title>Complete genome sequence of Methylobacterium aquaticum strain 22A.</title>
        <authorList>
            <person name="Tani A."/>
            <person name="Ogura Y."/>
            <person name="Hayashi T."/>
        </authorList>
    </citation>
    <scope>NUCLEOTIDE SEQUENCE [LARGE SCALE GENOMIC DNA]</scope>
    <source>
        <strain evidence="2">MA-22A</strain>
    </source>
</reference>
<name>A0A0C6FKE7_9HYPH</name>
<evidence type="ECO:0000313" key="2">
    <source>
        <dbReference type="Proteomes" id="UP000061432"/>
    </source>
</evidence>
<protein>
    <submittedName>
        <fullName evidence="1">Uncharacterized protein</fullName>
    </submittedName>
</protein>
<dbReference type="KEGG" id="maqu:Maq22A_c23060"/>
<dbReference type="EMBL" id="AP014704">
    <property type="protein sequence ID" value="BAQ47577.1"/>
    <property type="molecule type" value="Genomic_DNA"/>
</dbReference>
<proteinExistence type="predicted"/>
<reference evidence="1 2" key="1">
    <citation type="journal article" date="2015" name="Genome Announc.">
        <title>Complete Genome Sequence of Methylobacterium aquaticum Strain 22A, Isolated from Racomitrium japonicum Moss.</title>
        <authorList>
            <person name="Tani A."/>
            <person name="Ogura Y."/>
            <person name="Hayashi T."/>
            <person name="Kimbara K."/>
        </authorList>
    </citation>
    <scope>NUCLEOTIDE SEQUENCE [LARGE SCALE GENOMIC DNA]</scope>
    <source>
        <strain evidence="1 2">MA-22A</strain>
    </source>
</reference>
<evidence type="ECO:0000313" key="1">
    <source>
        <dbReference type="EMBL" id="BAQ47577.1"/>
    </source>
</evidence>
<sequence>MARSRRIDERQKSLWDVLGEEPVEMKAPPRELAAIPASQPAPASDVFTPEELAEIENFVAYGQSHGPVGNEAGKLWDAWITGGRTVENERLRHEGLPASADVQVLETRLGWAALVLYAEDADVDARDRHGDLTRPDVVRGERFFWRTRDAAIAHCAHVIWNRFNEDDGSTGRKAKRRIASADRARVFFEECGIEAAAPPPPSLRRVLVTADRERQLRLRAPVSDVLLAHYSGVIDPPSELTLKRRQLKRERQEGARA</sequence>
<gene>
    <name evidence="1" type="ORF">Maq22A_c23060</name>
</gene>
<dbReference type="AlphaFoldDB" id="A0A0C6FKE7"/>
<dbReference type="Proteomes" id="UP000061432">
    <property type="component" value="Chromosome"/>
</dbReference>
<organism evidence="1 2">
    <name type="scientific">Methylobacterium aquaticum</name>
    <dbReference type="NCBI Taxonomy" id="270351"/>
    <lineage>
        <taxon>Bacteria</taxon>
        <taxon>Pseudomonadati</taxon>
        <taxon>Pseudomonadota</taxon>
        <taxon>Alphaproteobacteria</taxon>
        <taxon>Hyphomicrobiales</taxon>
        <taxon>Methylobacteriaceae</taxon>
        <taxon>Methylobacterium</taxon>
    </lineage>
</organism>
<dbReference type="PATRIC" id="fig|270351.10.peg.4446"/>